<organism evidence="1 2">
    <name type="scientific">Gigaspora margarita</name>
    <dbReference type="NCBI Taxonomy" id="4874"/>
    <lineage>
        <taxon>Eukaryota</taxon>
        <taxon>Fungi</taxon>
        <taxon>Fungi incertae sedis</taxon>
        <taxon>Mucoromycota</taxon>
        <taxon>Glomeromycotina</taxon>
        <taxon>Glomeromycetes</taxon>
        <taxon>Diversisporales</taxon>
        <taxon>Gigasporaceae</taxon>
        <taxon>Gigaspora</taxon>
    </lineage>
</organism>
<comment type="caution">
    <text evidence="1">The sequence shown here is derived from an EMBL/GenBank/DDBJ whole genome shotgun (WGS) entry which is preliminary data.</text>
</comment>
<sequence length="314" mass="36561">QHIPTNVSIQHESAVTHINLSRNIRDQVILSRRADGCTTKEIKLKLLAPFNGISKEQLEQHNNYIRDDTGPWTILHRLSIEELKKSESVLYYQQEDRTVTSNSSQHYYQLTVSDNMWLEQARDYGSFCFSIDAKYDLNNDKAPTYSCSYVSRRFNQGRLKVLQNNVLEVQGHKDFLYYQKNGYDIFLPIEKQIIEKDPFRPSELSRQRRTVIDLPEINNNNTTIDNNVDEDINLSVLNEDSPTILVEDYQYQDAKLVPNIDGISESLSTSSIQFKLNNVEQSMDWNRKEFAKECKLRNIRLDDDDTVNAIKIIS</sequence>
<reference evidence="1 2" key="1">
    <citation type="submission" date="2021-06" db="EMBL/GenBank/DDBJ databases">
        <authorList>
            <person name="Kallberg Y."/>
            <person name="Tangrot J."/>
            <person name="Rosling A."/>
        </authorList>
    </citation>
    <scope>NUCLEOTIDE SEQUENCE [LARGE SCALE GENOMIC DNA]</scope>
    <source>
        <strain evidence="1 2">120-4 pot B 10/14</strain>
    </source>
</reference>
<dbReference type="EMBL" id="CAJVQB010020803">
    <property type="protein sequence ID" value="CAG8795424.1"/>
    <property type="molecule type" value="Genomic_DNA"/>
</dbReference>
<feature type="non-terminal residue" evidence="1">
    <location>
        <position position="1"/>
    </location>
</feature>
<evidence type="ECO:0000313" key="1">
    <source>
        <dbReference type="EMBL" id="CAG8795424.1"/>
    </source>
</evidence>
<gene>
    <name evidence="1" type="ORF">GMARGA_LOCUS21982</name>
</gene>
<proteinExistence type="predicted"/>
<name>A0ABN7VRK6_GIGMA</name>
<keyword evidence="2" id="KW-1185">Reference proteome</keyword>
<protein>
    <submittedName>
        <fullName evidence="1">38182_t:CDS:1</fullName>
    </submittedName>
</protein>
<evidence type="ECO:0000313" key="2">
    <source>
        <dbReference type="Proteomes" id="UP000789901"/>
    </source>
</evidence>
<dbReference type="Proteomes" id="UP000789901">
    <property type="component" value="Unassembled WGS sequence"/>
</dbReference>
<accession>A0ABN7VRK6</accession>